<protein>
    <submittedName>
        <fullName evidence="1">Uncharacterized protein</fullName>
    </submittedName>
</protein>
<organism evidence="1">
    <name type="scientific">Gracilinema caldarium</name>
    <dbReference type="NCBI Taxonomy" id="215591"/>
    <lineage>
        <taxon>Bacteria</taxon>
        <taxon>Pseudomonadati</taxon>
        <taxon>Spirochaetota</taxon>
        <taxon>Spirochaetia</taxon>
        <taxon>Spirochaetales</taxon>
        <taxon>Breznakiellaceae</taxon>
        <taxon>Gracilinema</taxon>
    </lineage>
</organism>
<sequence>MGEVNSMERLLQDFRAGAWKQAEFEKRAMGYLLENPHRFSLKTLHPEDRIDFISFYFPRFRKAVELYRDTGHSFDAYIHRSIQFALRDYKEEEQLNHEEERRLWHQSEVACGREPETDLVQESNQSYANEDTAIIIRNPRQVLLLALKSYRYISPDFSRRIARALEIEPYKLEQWIQEIRIKRAKIDERIDVLQNEVQLCYIKKLRYEQQLTNNDLEDLAKTKLEWRAARNLQRLENLSVRLEKIKKSASNQILAEVLQIPKGTVDANLFALKQKYLAQQQLYN</sequence>
<name>A0A7C3IIM3_9SPIR</name>
<reference evidence="1" key="1">
    <citation type="journal article" date="2020" name="mSystems">
        <title>Genome- and Community-Level Interaction Insights into Carbon Utilization and Element Cycling Functions of Hydrothermarchaeota in Hydrothermal Sediment.</title>
        <authorList>
            <person name="Zhou Z."/>
            <person name="Liu Y."/>
            <person name="Xu W."/>
            <person name="Pan J."/>
            <person name="Luo Z.H."/>
            <person name="Li M."/>
        </authorList>
    </citation>
    <scope>NUCLEOTIDE SEQUENCE [LARGE SCALE GENOMIC DNA]</scope>
    <source>
        <strain evidence="1">SpSt-503</strain>
    </source>
</reference>
<dbReference type="AlphaFoldDB" id="A0A7C3IIM3"/>
<dbReference type="EMBL" id="DSVL01000327">
    <property type="protein sequence ID" value="HFH29961.1"/>
    <property type="molecule type" value="Genomic_DNA"/>
</dbReference>
<comment type="caution">
    <text evidence="1">The sequence shown here is derived from an EMBL/GenBank/DDBJ whole genome shotgun (WGS) entry which is preliminary data.</text>
</comment>
<evidence type="ECO:0000313" key="1">
    <source>
        <dbReference type="EMBL" id="HFH29961.1"/>
    </source>
</evidence>
<proteinExistence type="predicted"/>
<gene>
    <name evidence="1" type="ORF">ENS59_10700</name>
</gene>
<accession>A0A7C3IIM3</accession>